<dbReference type="InterPro" id="IPR022073">
    <property type="entry name" value="T4BSS_DotH_IcmK"/>
</dbReference>
<feature type="chain" id="PRO_5023131601" description="Intracellular multiplication protein IcmK" evidence="1">
    <location>
        <begin position="28"/>
        <end position="368"/>
    </location>
</feature>
<keyword evidence="3" id="KW-1185">Reference proteome</keyword>
<evidence type="ECO:0000313" key="3">
    <source>
        <dbReference type="Proteomes" id="UP000324194"/>
    </source>
</evidence>
<dbReference type="KEGG" id="asip:AQUSIP_20080"/>
<dbReference type="Proteomes" id="UP000324194">
    <property type="component" value="Chromosome 1"/>
</dbReference>
<protein>
    <recommendedName>
        <fullName evidence="4">Intracellular multiplication protein IcmK</fullName>
    </recommendedName>
</protein>
<keyword evidence="1" id="KW-0732">Signal</keyword>
<sequence length="368" mass="38780">MTCMAKRFFKAALLFLISIGMVPFAAAQEAASTGSKLMSPAEFQQWLQTNGYTQEQMAAASASQGAPSAGSTSSFAGSSMASNSKFASAAMSFEENQQAMIDSAPPVKTPPGSDSTAAFNSMLQQNMPLAPQQVVQLHQQIDVAQRAAAIPANIPPKPVSTTLMVNLAPGTTPPAVRLAQGYVSSLVFVDSTGSPWPIAAFDIGNPKAVNIQWDGKSNILLIQAVSPYSNGDIVVRLVGLPTPVTLELVSGQRVVDYRVDLHISGIGPNAKDLPMGTSLPNSANQLLLGVLDGVAPAGSKLLNVRGADCQAWQLGEKMYLRTRLTVLSPGWIGKMVSPDGMQAYELPKTSSVLISRYGEPAELKIEGF</sequence>
<accession>A0A5E4PIB0</accession>
<evidence type="ECO:0008006" key="4">
    <source>
        <dbReference type="Google" id="ProtNLM"/>
    </source>
</evidence>
<dbReference type="EMBL" id="LR699119">
    <property type="protein sequence ID" value="VVC76684.1"/>
    <property type="molecule type" value="Genomic_DNA"/>
</dbReference>
<evidence type="ECO:0000256" key="1">
    <source>
        <dbReference type="SAM" id="SignalP"/>
    </source>
</evidence>
<dbReference type="Pfam" id="PF12293">
    <property type="entry name" value="T4BSS_DotH_IcmK"/>
    <property type="match status" value="1"/>
</dbReference>
<evidence type="ECO:0000313" key="2">
    <source>
        <dbReference type="EMBL" id="VVC76684.1"/>
    </source>
</evidence>
<reference evidence="2 3" key="1">
    <citation type="submission" date="2019-08" db="EMBL/GenBank/DDBJ databases">
        <authorList>
            <person name="Guy L."/>
        </authorList>
    </citation>
    <scope>NUCLEOTIDE SEQUENCE [LARGE SCALE GENOMIC DNA]</scope>
    <source>
        <strain evidence="2 3">SGT-108</strain>
    </source>
</reference>
<organism evidence="2 3">
    <name type="scientific">Aquicella siphonis</name>
    <dbReference type="NCBI Taxonomy" id="254247"/>
    <lineage>
        <taxon>Bacteria</taxon>
        <taxon>Pseudomonadati</taxon>
        <taxon>Pseudomonadota</taxon>
        <taxon>Gammaproteobacteria</taxon>
        <taxon>Legionellales</taxon>
        <taxon>Coxiellaceae</taxon>
        <taxon>Aquicella</taxon>
    </lineage>
</organism>
<dbReference type="OrthoDB" id="8682498at2"/>
<proteinExistence type="predicted"/>
<gene>
    <name evidence="2" type="ORF">AQUSIP_20080</name>
</gene>
<dbReference type="AlphaFoldDB" id="A0A5E4PIB0"/>
<name>A0A5E4PIB0_9COXI</name>
<feature type="signal peptide" evidence="1">
    <location>
        <begin position="1"/>
        <end position="27"/>
    </location>
</feature>